<evidence type="ECO:0000259" key="3">
    <source>
        <dbReference type="Pfam" id="PF20416"/>
    </source>
</evidence>
<dbReference type="InterPro" id="IPR046523">
    <property type="entry name" value="UTP20_dom"/>
</dbReference>
<feature type="compositionally biased region" description="Basic and acidic residues" evidence="1">
    <location>
        <begin position="2865"/>
        <end position="2893"/>
    </location>
</feature>
<feature type="compositionally biased region" description="Basic residues" evidence="1">
    <location>
        <begin position="2906"/>
        <end position="2916"/>
    </location>
</feature>
<feature type="compositionally biased region" description="Basic and acidic residues" evidence="1">
    <location>
        <begin position="2508"/>
        <end position="2518"/>
    </location>
</feature>
<dbReference type="InterPro" id="IPR011989">
    <property type="entry name" value="ARM-like"/>
</dbReference>
<dbReference type="InterPro" id="IPR052575">
    <property type="entry name" value="SSU_processome_comp_20"/>
</dbReference>
<feature type="compositionally biased region" description="Polar residues" evidence="1">
    <location>
        <begin position="2820"/>
        <end position="2831"/>
    </location>
</feature>
<organism evidence="4">
    <name type="scientific">Trypanosoma vivax (strain Y486)</name>
    <dbReference type="NCBI Taxonomy" id="1055687"/>
    <lineage>
        <taxon>Eukaryota</taxon>
        <taxon>Discoba</taxon>
        <taxon>Euglenozoa</taxon>
        <taxon>Kinetoplastea</taxon>
        <taxon>Metakinetoplastina</taxon>
        <taxon>Trypanosomatida</taxon>
        <taxon>Trypanosomatidae</taxon>
        <taxon>Trypanosoma</taxon>
        <taxon>Duttonella</taxon>
    </lineage>
</organism>
<dbReference type="GO" id="GO:0030686">
    <property type="term" value="C:90S preribosome"/>
    <property type="evidence" value="ECO:0007669"/>
    <property type="project" value="TreeGrafter"/>
</dbReference>
<dbReference type="GO" id="GO:0032040">
    <property type="term" value="C:small-subunit processome"/>
    <property type="evidence" value="ECO:0007669"/>
    <property type="project" value="TreeGrafter"/>
</dbReference>
<dbReference type="EMBL" id="HE573026">
    <property type="protein sequence ID" value="CCC51329.1"/>
    <property type="molecule type" value="Genomic_DNA"/>
</dbReference>
<accession>G0U628</accession>
<feature type="domain" description="U3 small nucleolar RNA-associated protein 20 N-terminal" evidence="2">
    <location>
        <begin position="1649"/>
        <end position="1987"/>
    </location>
</feature>
<proteinExistence type="predicted"/>
<feature type="region of interest" description="Disordered" evidence="1">
    <location>
        <begin position="2249"/>
        <end position="2270"/>
    </location>
</feature>
<feature type="compositionally biased region" description="Basic and acidic residues" evidence="1">
    <location>
        <begin position="2837"/>
        <end position="2854"/>
    </location>
</feature>
<feature type="region of interest" description="Disordered" evidence="1">
    <location>
        <begin position="3693"/>
        <end position="3714"/>
    </location>
</feature>
<feature type="region of interest" description="Disordered" evidence="1">
    <location>
        <begin position="2815"/>
        <end position="2919"/>
    </location>
</feature>
<dbReference type="InterPro" id="IPR016024">
    <property type="entry name" value="ARM-type_fold"/>
</dbReference>
<dbReference type="PANTHER" id="PTHR17695">
    <property type="entry name" value="SMALL SUBUNIT PROCESSOME COMPONENT 20 HOMOLOG"/>
    <property type="match status" value="1"/>
</dbReference>
<sequence length="3714" mass="409190">MPPKKRGHNARGREKLFRNAVQHVHVGIGHSVLGAINMQPAVIHLRSSDGQGEDYAFLIELGEQMLSHSSTDFKRFRLEVFDLCASKALFHLNHRRIAEKLLLCLMRRTDSTEGFEAFAHLSVAFARDMGEKFLQYFECFHQALNSGIFDAKGQFLVDTRRLQVIFAAQAAWCREMRPYWLLEPHRRLVERIIRLYVQQMHDSKEYIRRLASEVLASVCRTTRELLPLVVEVVCGDVIQDFGSFCTSCVITGADEACEVELDGGTKLEEAELLAAPVGDASENGAVEDRAGGGVPALIAALDVGSAGGLKLEMLLQYQREHLMHLPVVDSLCFFVAEVLRGLRGSLNTNFDSFYVLLMHVFKLTQHTQIKSACCSGYEVDEYELVGFTEEESRHFVHAVQWVRAFGEVMSETQEESVGCKEPSEHHADEEVRRRRAVLLNVVRFVGAVAVGTALRTLTEETAAVSARLTDPEVQLDETDTREQFLEEDAQCPPLRLLSATVALLDFSSSHAELLFYLLHAKDCFLLCKASALPTLKEMTSILRGKLECQWQALQQGGDVSSWSTFLHACGSMLGVFTPVLVDSGIASRPHLIKLQKVCAPFCHELVYVCVSALSKFCDTADNSGFCSLVNRLKLREATKTLLLAFVQDTMQKNYALALHQERCGDTNVAEGKSGPRTSSGTHNGRRSVRSSLTPLLYELLYPILRSACNNANVSLLGITQKMGGSSAPGVDHHIDTAHAQAMRDVTHALMLVGVVGDRTINTPVSPLHRLLTRSAPLVSGTSPSANVHDGTLMDDLRLLLLRITEVCAVVQGPDGNPPSVQRAARWAEVLTAALPSCLAVAEAENALSSAPRTPAGSDMPSFAERIRNSLIHVVTAVKYAASGGSASSNILLTASSFSLFAQASSLLLQLTVRYTEQNDCRTGECAGFIRDAVVVLAGGFREHRDALLGDAEVGLLLRGVECILLATLQLFGVDADLYTTGAAAREGDGELRQTPREKHISAMERLHAALDVDTQHALVCTLLLEALASSVRSLRVTALRLLTLFCHPSVPETQRIAGCSSIDPSFFDALLQAELFDPLSSESNLNGIQQALAKLSFSAEAGIIRDPLERVILARSMIGLLHTKFAGAWPVALKIIADLVRCEDTSRRVDGATRASRGGEEAVTNEDADSSVASLLEPLVWGGVVCHYARPIVFGDVVRSTYSPREDGSGVETGESEVALSPDGYGVQVWYRIRLTDVQRHEKGELVSKSFSTSQYTSTSLTWVLLADEEDEVLSWERHYLATVSAANIHGTTAATRATDRAVLAKTFLTGLSDMTHKGASVKTNDGRALLVAELILELSSVRRGEHPNGLRQLKMLDDRLALAMDAYVSVSSSSTRTDVSTRDDIAARHEKLQCMCVGLVSDSNPKLQRASIDLLRRLKAAPFARYHAQLVPFCDTQHAVLDGLVQRLVFERVVPSENVDSSAFCFDERWLEWLRTETHCVRRLERLLKQLLSAMELLGVLMHAVGRGFASFAGTCAYMALNAYLIGCKHVLQLPLEGMSSETCDKGVVEWTHNEERLRRVGNLLNSSVVKGLLQKVRRASSSLVVSLFENFPEELMRALRADVAQTRAQGCSAVSQSLIGRYMYALQLHNSGNVAEVLGGIQQRATTTPLLRLVYAWVASSSTLALIAAFGDTVANMFHQLFASSAIVAATTATTTGRRANTTTPQSLGQQSATLILYEGLRCLASLFSAADEVFDQFGCTTNGTLRAQFIKSHVAHIFTALYRLIIRGASFGDDDGGRTGTAGAGGKRQRLSVMSFSVSMWKELINTVSMLSGHIASDQCEPETSENAEKSDASLGVAAESTEAMLSRLLEMCIAFVAHPACAKDRQTCVAAAVVLETLLPRVRVVDTANHYEPLARLFNVVTNPEARLSLCRTLELMIERMGDSARESGNVADGVKRNGGSFKTQLMAVGRAVGCLNSFADNNTSLERYDFELRFHTLRSLRQFFYSDGDYKTNPVVKQGRLRESVSTGASGKRKLKTTDGQKDLRWERDYCGAQDVTIPINETEAPVLSLDGFLVIATNVSFFLRDPEGTISHIRHTHMQAFGALAQHYPKCFPSLALLYSRNVELNFYMNVGHVQHRCRLNALNMLRQQAAQMHPRDLLRLFVPFLLAAVKDFAQGKRELQNLTEGRAKGYCDGVLTTLSAIAATLPWEGYYRVLSVMLMNARENLSLRLPMLQGVVMVLDHFNFLDEGEEGSAAAQLRSRHTGDDLFGDDDDDDDGVGEGDDDEAAAAAAAALKAKRLKYRNVRVVQTMEADVLPQLYEFLSDGTQKGGPPTLSAELRGSAHTITSVRSEMQKADGARQNAAIVQLPVAVSITKIVKRFPPERFSLHAEQLFDEVILRLRTKNDKQRGRARRVLCAMLSETGPGKLAFVIKKLRDHLVHGYQLHVLGFTVVTLLYNLYEPRHAILHSRHRPKRRASSSAALEQGASQASVTSGNKSGLHRAKSEERDEEREEAASRGTKRRSSDKSDHDDGGAWTDGLTACLEDVMSVLLDDYLGEVGEQKQQVELMSTMKEVKCCLALHGFTLIASHCEATLVIETFVQKVTWLLTPPTDPVIAMENTLRGGARASALLMLNELKTKYSTMSKNATADFAFVQKVRLLATRVAQALMKNATINVEGSFETLLHSLQRHNTVREEKIRAFEAKDGTRRIRGNVHLSIERARVDHRRQLEENFLVAPRPERVDVDFSVHTVLATQQKQKLRAYRGRYGREVKQAAKDFSRDDPTAAVVLDTLDEFLLKYLLSVLKQVLGMKKKRKQTGAAVRLDLLRARKKQKTMQADGSSSVNSGEREEEETHLNEDDGDGEKRLTSESDITSDSDVLDPRGLDDAEGDALDRFTSDAQERDDEHQQSVSGDQEGGLVSRHRPRARRQKQASDLTVSFTRQYHGLLERLVPVVLETLQGEGSDAVVGNALDCILALLSLRPPLESVGTLHSTLYETVASFFERGGVVKQRAMRVAAAIVSHQRFVLSDTLASQLTSLCHAELVERNEFAPMALALFHAILSKHNHVLEVYNLIGVVTELLLHASAKRLMRQRCIAVLARFLTEYRMTPEKFRSHIDLLCRNLDYPESSGRVAILELIAVLIHRLPTAVLRQETPFLLPPLAVSLSSSEFRDVRRKVAPVLQALVRNAGVDVIVPTLALWLEPSQPRNRKTTALQTWAVMIPAIASAYALSGDTACGENEASAASDGNGAADTAVKEFIACCNWSLDPITRAATFDQIGASGANRRADQLSDAARRKAELKGWTYVFFALRCLEAIASVAPDLVWRNVSVTRPLVLFLSDRLILHTHPWVQSASLRLLRMYCVKSVEPKCLYQRDDNWDEVGLINNMKETAEVKGQPLPVPPHAVDGDEFLPYVVAFRQGSPPDTVSRAMMAVGEISGTLRRLLMFIARSDVSNEKYSAHRAIQHPSRADAVGLALYLTRAMAAVCMALLVTSASLRLSEHQDATVRSLISRSFAAVRRQISDLMLSAITHKSVSNVMVRTASLIQYFGGLLVAIPSVRTEAESNKSKRSTVQKESKQPSSHAAVEARWLLGNAIGLPFLHHTVVPSVVVAMQCGRRSETISAMGVRTSVMLREQMEARREDFDALVSLGNSAEVPRSGKRKRNDEGCERLTFDEVLFALTEAVEVVKSAQKDKVTRRDAVKAVRKRSREAQLCARRSEGQRKRGRLE</sequence>
<dbReference type="SUPFAM" id="SSF48371">
    <property type="entry name" value="ARM repeat"/>
    <property type="match status" value="1"/>
</dbReference>
<feature type="domain" description="U3 small nucleolar RNA-associated protein 20" evidence="3">
    <location>
        <begin position="2347"/>
        <end position="2446"/>
    </location>
</feature>
<reference evidence="4" key="1">
    <citation type="journal article" date="2012" name="Proc. Natl. Acad. Sci. U.S.A.">
        <title>Antigenic diversity is generated by distinct evolutionary mechanisms in African trypanosome species.</title>
        <authorList>
            <person name="Jackson A.P."/>
            <person name="Berry A."/>
            <person name="Aslett M."/>
            <person name="Allison H.C."/>
            <person name="Burton P."/>
            <person name="Vavrova-Anderson J."/>
            <person name="Brown R."/>
            <person name="Browne H."/>
            <person name="Corton N."/>
            <person name="Hauser H."/>
            <person name="Gamble J."/>
            <person name="Gilderthorp R."/>
            <person name="Marcello L."/>
            <person name="McQuillan J."/>
            <person name="Otto T.D."/>
            <person name="Quail M.A."/>
            <person name="Sanders M.J."/>
            <person name="van Tonder A."/>
            <person name="Ginger M.L."/>
            <person name="Field M.C."/>
            <person name="Barry J.D."/>
            <person name="Hertz-Fowler C."/>
            <person name="Berriman M."/>
        </authorList>
    </citation>
    <scope>NUCLEOTIDE SEQUENCE</scope>
    <source>
        <strain evidence="4">Y486</strain>
    </source>
</reference>
<name>G0U628_TRYVY</name>
<feature type="compositionally biased region" description="Polar residues" evidence="1">
    <location>
        <begin position="2463"/>
        <end position="2482"/>
    </location>
</feature>
<evidence type="ECO:0000259" key="2">
    <source>
        <dbReference type="Pfam" id="PF07539"/>
    </source>
</evidence>
<gene>
    <name evidence="4" type="ORF">TVY486_1003820</name>
</gene>
<feature type="region of interest" description="Disordered" evidence="1">
    <location>
        <begin position="2454"/>
        <end position="2518"/>
    </location>
</feature>
<evidence type="ECO:0000256" key="1">
    <source>
        <dbReference type="SAM" id="MobiDB-lite"/>
    </source>
</evidence>
<feature type="region of interest" description="Disordered" evidence="1">
    <location>
        <begin position="667"/>
        <end position="687"/>
    </location>
</feature>
<evidence type="ECO:0000313" key="4">
    <source>
        <dbReference type="EMBL" id="CCC51329.1"/>
    </source>
</evidence>
<dbReference type="Gene3D" id="1.25.10.10">
    <property type="entry name" value="Leucine-rich Repeat Variant"/>
    <property type="match status" value="1"/>
</dbReference>
<dbReference type="PANTHER" id="PTHR17695:SF11">
    <property type="entry name" value="SMALL SUBUNIT PROCESSOME COMPONENT 20 HOMOLOG"/>
    <property type="match status" value="1"/>
</dbReference>
<dbReference type="VEuPathDB" id="TriTrypDB:TvY486_1003820"/>
<dbReference type="Pfam" id="PF20416">
    <property type="entry name" value="UTP20"/>
    <property type="match status" value="1"/>
</dbReference>
<dbReference type="Pfam" id="PF07539">
    <property type="entry name" value="UTP20_N"/>
    <property type="match status" value="1"/>
</dbReference>
<feature type="compositionally biased region" description="Acidic residues" evidence="1">
    <location>
        <begin position="2253"/>
        <end position="2270"/>
    </location>
</feature>
<feature type="compositionally biased region" description="Basic and acidic residues" evidence="1">
    <location>
        <begin position="3702"/>
        <end position="3714"/>
    </location>
</feature>
<protein>
    <submittedName>
        <fullName evidence="4">Uncharacterized protein</fullName>
    </submittedName>
</protein>
<dbReference type="InterPro" id="IPR011430">
    <property type="entry name" value="UTP20_N"/>
</dbReference>